<feature type="transmembrane region" description="Helical" evidence="1">
    <location>
        <begin position="88"/>
        <end position="110"/>
    </location>
</feature>
<dbReference type="WBParaSite" id="BXY_0445300.1">
    <property type="protein sequence ID" value="BXY_0445300.1"/>
    <property type="gene ID" value="BXY_0445300"/>
</dbReference>
<keyword evidence="1" id="KW-0472">Membrane</keyword>
<evidence type="ECO:0000256" key="1">
    <source>
        <dbReference type="SAM" id="Phobius"/>
    </source>
</evidence>
<dbReference type="OrthoDB" id="5869821at2759"/>
<keyword evidence="1" id="KW-1133">Transmembrane helix</keyword>
<evidence type="ECO:0000313" key="6">
    <source>
        <dbReference type="WBParaSite" id="BXY_0445300.1"/>
    </source>
</evidence>
<keyword evidence="1" id="KW-0812">Transmembrane</keyword>
<evidence type="ECO:0000313" key="4">
    <source>
        <dbReference type="Proteomes" id="UP000095284"/>
    </source>
</evidence>
<dbReference type="InterPro" id="IPR019422">
    <property type="entry name" value="7TM_GPCR_serpentine_rcpt_Srh"/>
</dbReference>
<dbReference type="Proteomes" id="UP000582659">
    <property type="component" value="Unassembled WGS sequence"/>
</dbReference>
<keyword evidence="5" id="KW-1185">Reference proteome</keyword>
<gene>
    <name evidence="2" type="ORF">BXYJ_LOCUS8453</name>
</gene>
<evidence type="ECO:0000313" key="3">
    <source>
        <dbReference type="EMBL" id="CAG9114287.1"/>
    </source>
</evidence>
<dbReference type="AlphaFoldDB" id="A0A1I7RUP3"/>
<name>A0A1I7RUP3_BURXY</name>
<sequence length="323" mass="37362">MIYENAIASITHYSLPITTALESFCAPLILYLTVYHSAQMKRYRYFIMNNVIWNCLLNWASCIYRPAYIFPAPCATFEIAIHNTWFTGVSSVVLLFIVVNAETSVVWSVLYRFFMSYPGWISDFVEKRRLAIVLFVFAQIFVDFLVLWPFFVYKRPTAEQEQFLKEAPYFWPYEPSLGYFCSMDKELLIEIVFGGVIMLMCFFAMGTVVFIVLCYRVIVVNKDNGEFFAGSLHRMHKILFKAVAFQVLVGFIFLLFPTVVILFVFYAQWEEGTTIAAVCLVLVQAHGCADFFTMIYFIVPYRRQLLKFFGKATSKVALADPAT</sequence>
<evidence type="ECO:0000313" key="5">
    <source>
        <dbReference type="Proteomes" id="UP000659654"/>
    </source>
</evidence>
<organism evidence="4 6">
    <name type="scientific">Bursaphelenchus xylophilus</name>
    <name type="common">Pinewood nematode worm</name>
    <name type="synonym">Aphelenchoides xylophilus</name>
    <dbReference type="NCBI Taxonomy" id="6326"/>
    <lineage>
        <taxon>Eukaryota</taxon>
        <taxon>Metazoa</taxon>
        <taxon>Ecdysozoa</taxon>
        <taxon>Nematoda</taxon>
        <taxon>Chromadorea</taxon>
        <taxon>Rhabditida</taxon>
        <taxon>Tylenchina</taxon>
        <taxon>Tylenchomorpha</taxon>
        <taxon>Aphelenchoidea</taxon>
        <taxon>Aphelenchoididae</taxon>
        <taxon>Bursaphelenchus</taxon>
    </lineage>
</organism>
<feature type="transmembrane region" description="Helical" evidence="1">
    <location>
        <begin position="130"/>
        <end position="151"/>
    </location>
</feature>
<accession>A0A1I7RUP3</accession>
<evidence type="ECO:0000313" key="2">
    <source>
        <dbReference type="EMBL" id="CAD5225256.1"/>
    </source>
</evidence>
<reference evidence="3" key="2">
    <citation type="submission" date="2020-08" db="EMBL/GenBank/DDBJ databases">
        <authorList>
            <person name="Kikuchi T."/>
        </authorList>
    </citation>
    <scope>NUCLEOTIDE SEQUENCE</scope>
    <source>
        <strain evidence="2">Ka4C1</strain>
    </source>
</reference>
<dbReference type="Proteomes" id="UP000659654">
    <property type="component" value="Unassembled WGS sequence"/>
</dbReference>
<protein>
    <submittedName>
        <fullName evidence="2">(pine wood nematode) hypothetical protein</fullName>
    </submittedName>
</protein>
<feature type="transmembrane region" description="Helical" evidence="1">
    <location>
        <begin position="238"/>
        <end position="269"/>
    </location>
</feature>
<reference evidence="6" key="1">
    <citation type="submission" date="2016-11" db="UniProtKB">
        <authorList>
            <consortium name="WormBaseParasite"/>
        </authorList>
    </citation>
    <scope>IDENTIFICATION</scope>
</reference>
<dbReference type="EMBL" id="CAJFCV020000004">
    <property type="protein sequence ID" value="CAG9114287.1"/>
    <property type="molecule type" value="Genomic_DNA"/>
</dbReference>
<proteinExistence type="predicted"/>
<dbReference type="EMBL" id="CAJFDI010000004">
    <property type="protein sequence ID" value="CAD5225256.1"/>
    <property type="molecule type" value="Genomic_DNA"/>
</dbReference>
<dbReference type="Pfam" id="PF10318">
    <property type="entry name" value="7TM_GPCR_Srh"/>
    <property type="match status" value="1"/>
</dbReference>
<dbReference type="Proteomes" id="UP000095284">
    <property type="component" value="Unplaced"/>
</dbReference>
<feature type="transmembrane region" description="Helical" evidence="1">
    <location>
        <begin position="275"/>
        <end position="299"/>
    </location>
</feature>
<feature type="transmembrane region" description="Helical" evidence="1">
    <location>
        <begin position="191"/>
        <end position="218"/>
    </location>
</feature>
<feature type="transmembrane region" description="Helical" evidence="1">
    <location>
        <begin position="13"/>
        <end position="34"/>
    </location>
</feature>
<feature type="transmembrane region" description="Helical" evidence="1">
    <location>
        <begin position="46"/>
        <end position="68"/>
    </location>
</feature>